<feature type="transmembrane region" description="Helical" evidence="1">
    <location>
        <begin position="95"/>
        <end position="114"/>
    </location>
</feature>
<keyword evidence="1" id="KW-1133">Transmembrane helix</keyword>
<gene>
    <name evidence="2" type="ORF">IP90_01957</name>
</gene>
<comment type="caution">
    <text evidence="2">The sequence shown here is derived from an EMBL/GenBank/DDBJ whole genome shotgun (WGS) entry which is preliminary data.</text>
</comment>
<name>A0A562L5D9_9GAMM</name>
<keyword evidence="1" id="KW-0472">Membrane</keyword>
<evidence type="ECO:0000256" key="1">
    <source>
        <dbReference type="SAM" id="Phobius"/>
    </source>
</evidence>
<reference evidence="2 3" key="1">
    <citation type="journal article" date="2015" name="Stand. Genomic Sci.">
        <title>Genomic Encyclopedia of Bacterial and Archaeal Type Strains, Phase III: the genomes of soil and plant-associated and newly described type strains.</title>
        <authorList>
            <person name="Whitman W.B."/>
            <person name="Woyke T."/>
            <person name="Klenk H.P."/>
            <person name="Zhou Y."/>
            <person name="Lilburn T.G."/>
            <person name="Beck B.J."/>
            <person name="De Vos P."/>
            <person name="Vandamme P."/>
            <person name="Eisen J.A."/>
            <person name="Garrity G."/>
            <person name="Hugenholtz P."/>
            <person name="Kyrpides N.C."/>
        </authorList>
    </citation>
    <scope>NUCLEOTIDE SEQUENCE [LARGE SCALE GENOMIC DNA]</scope>
    <source>
        <strain evidence="2 3">CGMCC 1.10821</strain>
    </source>
</reference>
<feature type="transmembrane region" description="Helical" evidence="1">
    <location>
        <begin position="126"/>
        <end position="150"/>
    </location>
</feature>
<evidence type="ECO:0008006" key="4">
    <source>
        <dbReference type="Google" id="ProtNLM"/>
    </source>
</evidence>
<dbReference type="AlphaFoldDB" id="A0A562L5D9"/>
<sequence length="207" mass="22248">MSSIQSLSSTAPSLPLQSVRGQILVGLALAALMICTRGQHFASVNALPSASWAVFFLAGALLRPAWVLPAFFVLSSMLDFGSLAAGTITDWCVSPAYWALAFAYAALWLGGRVYARRVHADRWATVPRLALVLLATTVVAYLLSKGGFYFFSGRYPQADLAGFVARIPRYFPRALGTLAGYVAVAFVLHALLRGLFARDSVRSGART</sequence>
<evidence type="ECO:0000313" key="3">
    <source>
        <dbReference type="Proteomes" id="UP000315167"/>
    </source>
</evidence>
<feature type="transmembrane region" description="Helical" evidence="1">
    <location>
        <begin position="20"/>
        <end position="38"/>
    </location>
</feature>
<dbReference type="Proteomes" id="UP000315167">
    <property type="component" value="Unassembled WGS sequence"/>
</dbReference>
<dbReference type="EMBL" id="VLKN01000004">
    <property type="protein sequence ID" value="TWI02858.1"/>
    <property type="molecule type" value="Genomic_DNA"/>
</dbReference>
<keyword evidence="1" id="KW-0812">Transmembrane</keyword>
<organism evidence="2 3">
    <name type="scientific">Luteimonas cucumeris</name>
    <dbReference type="NCBI Taxonomy" id="985012"/>
    <lineage>
        <taxon>Bacteria</taxon>
        <taxon>Pseudomonadati</taxon>
        <taxon>Pseudomonadota</taxon>
        <taxon>Gammaproteobacteria</taxon>
        <taxon>Lysobacterales</taxon>
        <taxon>Lysobacteraceae</taxon>
        <taxon>Luteimonas</taxon>
    </lineage>
</organism>
<proteinExistence type="predicted"/>
<keyword evidence="3" id="KW-1185">Reference proteome</keyword>
<evidence type="ECO:0000313" key="2">
    <source>
        <dbReference type="EMBL" id="TWI02858.1"/>
    </source>
</evidence>
<feature type="transmembrane region" description="Helical" evidence="1">
    <location>
        <begin position="170"/>
        <end position="192"/>
    </location>
</feature>
<feature type="transmembrane region" description="Helical" evidence="1">
    <location>
        <begin position="50"/>
        <end position="75"/>
    </location>
</feature>
<accession>A0A562L5D9</accession>
<protein>
    <recommendedName>
        <fullName evidence="4">Cobalamin ABC transporter</fullName>
    </recommendedName>
</protein>